<dbReference type="Proteomes" id="UP000217790">
    <property type="component" value="Unassembled WGS sequence"/>
</dbReference>
<name>A0A2H3D7R2_ARMGA</name>
<dbReference type="InParanoid" id="A0A2H3D7R2"/>
<reference evidence="3" key="1">
    <citation type="journal article" date="2017" name="Nat. Ecol. Evol.">
        <title>Genome expansion and lineage-specific genetic innovations in the forest pathogenic fungi Armillaria.</title>
        <authorList>
            <person name="Sipos G."/>
            <person name="Prasanna A.N."/>
            <person name="Walter M.C."/>
            <person name="O'Connor E."/>
            <person name="Balint B."/>
            <person name="Krizsan K."/>
            <person name="Kiss B."/>
            <person name="Hess J."/>
            <person name="Varga T."/>
            <person name="Slot J."/>
            <person name="Riley R."/>
            <person name="Boka B."/>
            <person name="Rigling D."/>
            <person name="Barry K."/>
            <person name="Lee J."/>
            <person name="Mihaltcheva S."/>
            <person name="LaButti K."/>
            <person name="Lipzen A."/>
            <person name="Waldron R."/>
            <person name="Moloney N.M."/>
            <person name="Sperisen C."/>
            <person name="Kredics L."/>
            <person name="Vagvoelgyi C."/>
            <person name="Patrignani A."/>
            <person name="Fitzpatrick D."/>
            <person name="Nagy I."/>
            <person name="Doyle S."/>
            <person name="Anderson J.B."/>
            <person name="Grigoriev I.V."/>
            <person name="Gueldener U."/>
            <person name="Muensterkoetter M."/>
            <person name="Nagy L.G."/>
        </authorList>
    </citation>
    <scope>NUCLEOTIDE SEQUENCE [LARGE SCALE GENOMIC DNA]</scope>
    <source>
        <strain evidence="3">Ar21-2</strain>
    </source>
</reference>
<accession>A0A2H3D7R2</accession>
<evidence type="ECO:0000313" key="2">
    <source>
        <dbReference type="EMBL" id="PBK91271.1"/>
    </source>
</evidence>
<sequence length="274" mass="30258">MNVTALKEAPGRALNHGRNSQGARACDKKLRLLQVHLALSKHRTFPSVLSSIFPGNYHPHCSVNLDESSSSSRTRQGTLTRKQIVLWPKSLSPFAGVSPTQTVRDVIGGYGRSSLRRYRLEIRVYKSNPENEETFDLRQTDLFTSLLAPRTVLSRAKVPRAELETLNSPSNPLRPVHIVTLGRDSASITSLVVLGKLKVNTYLALTPKRYRDDIGRRTEGIQVRISGGRMMSLQHQPSFQTHIGGQENSAFACAYTVDTDLPTSKVAADAQIGT</sequence>
<organism evidence="2 3">
    <name type="scientific">Armillaria gallica</name>
    <name type="common">Bulbous honey fungus</name>
    <name type="synonym">Armillaria bulbosa</name>
    <dbReference type="NCBI Taxonomy" id="47427"/>
    <lineage>
        <taxon>Eukaryota</taxon>
        <taxon>Fungi</taxon>
        <taxon>Dikarya</taxon>
        <taxon>Basidiomycota</taxon>
        <taxon>Agaricomycotina</taxon>
        <taxon>Agaricomycetes</taxon>
        <taxon>Agaricomycetidae</taxon>
        <taxon>Agaricales</taxon>
        <taxon>Marasmiineae</taxon>
        <taxon>Physalacriaceae</taxon>
        <taxon>Armillaria</taxon>
    </lineage>
</organism>
<keyword evidence="3" id="KW-1185">Reference proteome</keyword>
<evidence type="ECO:0000313" key="3">
    <source>
        <dbReference type="Proteomes" id="UP000217790"/>
    </source>
</evidence>
<dbReference type="AlphaFoldDB" id="A0A2H3D7R2"/>
<protein>
    <submittedName>
        <fullName evidence="2">Uncharacterized protein</fullName>
    </submittedName>
</protein>
<evidence type="ECO:0000256" key="1">
    <source>
        <dbReference type="SAM" id="MobiDB-lite"/>
    </source>
</evidence>
<gene>
    <name evidence="2" type="ORF">ARMGADRAFT_1031941</name>
</gene>
<dbReference type="EMBL" id="KZ293662">
    <property type="protein sequence ID" value="PBK91271.1"/>
    <property type="molecule type" value="Genomic_DNA"/>
</dbReference>
<proteinExistence type="predicted"/>
<feature type="region of interest" description="Disordered" evidence="1">
    <location>
        <begin position="1"/>
        <end position="22"/>
    </location>
</feature>